<gene>
    <name evidence="1" type="ORF">niasHT_009398</name>
</gene>
<organism evidence="1 2">
    <name type="scientific">Heterodera trifolii</name>
    <dbReference type="NCBI Taxonomy" id="157864"/>
    <lineage>
        <taxon>Eukaryota</taxon>
        <taxon>Metazoa</taxon>
        <taxon>Ecdysozoa</taxon>
        <taxon>Nematoda</taxon>
        <taxon>Chromadorea</taxon>
        <taxon>Rhabditida</taxon>
        <taxon>Tylenchina</taxon>
        <taxon>Tylenchomorpha</taxon>
        <taxon>Tylenchoidea</taxon>
        <taxon>Heteroderidae</taxon>
        <taxon>Heteroderinae</taxon>
        <taxon>Heterodera</taxon>
    </lineage>
</organism>
<dbReference type="InterPro" id="IPR027417">
    <property type="entry name" value="P-loop_NTPase"/>
</dbReference>
<dbReference type="AlphaFoldDB" id="A0ABD2M1N2"/>
<dbReference type="Gene3D" id="3.40.50.300">
    <property type="entry name" value="P-loop containing nucleotide triphosphate hydrolases"/>
    <property type="match status" value="1"/>
</dbReference>
<dbReference type="SUPFAM" id="SSF52540">
    <property type="entry name" value="P-loop containing nucleoside triphosphate hydrolases"/>
    <property type="match status" value="1"/>
</dbReference>
<sequence>MDEFAQHAAVQATQNVADLNAAALPQEGKRNVQQLVAVSTRHCLFLLKDVTQLCRDFHTFLCEPTRFAALHTPVALLLFGERGVGKRHVARTIADEAEFKLIRMVALAEDTLLCRKTGKK</sequence>
<comment type="caution">
    <text evidence="1">The sequence shown here is derived from an EMBL/GenBank/DDBJ whole genome shotgun (WGS) entry which is preliminary data.</text>
</comment>
<evidence type="ECO:0000313" key="1">
    <source>
        <dbReference type="EMBL" id="KAL3121411.1"/>
    </source>
</evidence>
<dbReference type="EMBL" id="JBICBT010000189">
    <property type="protein sequence ID" value="KAL3121411.1"/>
    <property type="molecule type" value="Genomic_DNA"/>
</dbReference>
<keyword evidence="2" id="KW-1185">Reference proteome</keyword>
<evidence type="ECO:0008006" key="3">
    <source>
        <dbReference type="Google" id="ProtNLM"/>
    </source>
</evidence>
<dbReference type="Proteomes" id="UP001620626">
    <property type="component" value="Unassembled WGS sequence"/>
</dbReference>
<name>A0ABD2M1N2_9BILA</name>
<reference evidence="1 2" key="1">
    <citation type="submission" date="2024-10" db="EMBL/GenBank/DDBJ databases">
        <authorList>
            <person name="Kim D."/>
        </authorList>
    </citation>
    <scope>NUCLEOTIDE SEQUENCE [LARGE SCALE GENOMIC DNA]</scope>
    <source>
        <strain evidence="1">BH-2024</strain>
    </source>
</reference>
<protein>
    <recommendedName>
        <fullName evidence="3">ATPase AAA-type core domain-containing protein</fullName>
    </recommendedName>
</protein>
<proteinExistence type="predicted"/>
<evidence type="ECO:0000313" key="2">
    <source>
        <dbReference type="Proteomes" id="UP001620626"/>
    </source>
</evidence>
<accession>A0ABD2M1N2</accession>